<evidence type="ECO:0000313" key="2">
    <source>
        <dbReference type="EMBL" id="PIH02959.1"/>
    </source>
</evidence>
<dbReference type="AlphaFoldDB" id="A0A2G7HD05"/>
<dbReference type="EMBL" id="PEIK01000014">
    <property type="protein sequence ID" value="PIH02959.1"/>
    <property type="molecule type" value="Genomic_DNA"/>
</dbReference>
<dbReference type="GO" id="GO:0005886">
    <property type="term" value="C:plasma membrane"/>
    <property type="evidence" value="ECO:0007669"/>
    <property type="project" value="UniProtKB-SubCell"/>
</dbReference>
<protein>
    <submittedName>
        <fullName evidence="2">ABC transporter permease</fullName>
    </submittedName>
</protein>
<evidence type="ECO:0000313" key="3">
    <source>
        <dbReference type="Proteomes" id="UP000231322"/>
    </source>
</evidence>
<name>A0A2G7HD05_9CLOT</name>
<proteinExistence type="predicted"/>
<keyword evidence="1" id="KW-1133">Transmembrane helix</keyword>
<feature type="transmembrane region" description="Helical" evidence="1">
    <location>
        <begin position="302"/>
        <end position="321"/>
    </location>
</feature>
<feature type="transmembrane region" description="Helical" evidence="1">
    <location>
        <begin position="116"/>
        <end position="137"/>
    </location>
</feature>
<dbReference type="Pfam" id="PF12679">
    <property type="entry name" value="ABC2_membrane_2"/>
    <property type="match status" value="1"/>
</dbReference>
<dbReference type="RefSeq" id="WP_099839985.1">
    <property type="nucleotide sequence ID" value="NZ_PEIK01000014.1"/>
</dbReference>
<feature type="transmembrane region" description="Helical" evidence="1">
    <location>
        <begin position="64"/>
        <end position="87"/>
    </location>
</feature>
<dbReference type="PANTHER" id="PTHR37305:SF1">
    <property type="entry name" value="MEMBRANE PROTEIN"/>
    <property type="match status" value="1"/>
</dbReference>
<dbReference type="Proteomes" id="UP000231322">
    <property type="component" value="Unassembled WGS sequence"/>
</dbReference>
<keyword evidence="1" id="KW-0812">Transmembrane</keyword>
<dbReference type="GO" id="GO:0140359">
    <property type="term" value="F:ABC-type transporter activity"/>
    <property type="evidence" value="ECO:0007669"/>
    <property type="project" value="InterPro"/>
</dbReference>
<keyword evidence="1" id="KW-0472">Membrane</keyword>
<feature type="transmembrane region" description="Helical" evidence="1">
    <location>
        <begin position="178"/>
        <end position="200"/>
    </location>
</feature>
<dbReference type="PANTHER" id="PTHR37305">
    <property type="entry name" value="INTEGRAL MEMBRANE PROTEIN-RELATED"/>
    <property type="match status" value="1"/>
</dbReference>
<feature type="transmembrane region" description="Helical" evidence="1">
    <location>
        <begin position="262"/>
        <end position="282"/>
    </location>
</feature>
<reference evidence="2 3" key="1">
    <citation type="submission" date="2017-10" db="EMBL/GenBank/DDBJ databases">
        <title>Reclassification of Eubacterium combesii and discrepancies in the nomenclature of botulinum neurotoxin producing clostridia. Request for an Opinion.</title>
        <authorList>
            <person name="Dobritsa A.P."/>
            <person name="Kutumbaka K.K."/>
            <person name="Samadpour M."/>
        </authorList>
    </citation>
    <scope>NUCLEOTIDE SEQUENCE [LARGE SCALE GENOMIC DNA]</scope>
    <source>
        <strain evidence="2 3">DSM 20696</strain>
    </source>
</reference>
<evidence type="ECO:0000256" key="1">
    <source>
        <dbReference type="SAM" id="Phobius"/>
    </source>
</evidence>
<organism evidence="2 3">
    <name type="scientific">Clostridium combesii</name>
    <dbReference type="NCBI Taxonomy" id="39481"/>
    <lineage>
        <taxon>Bacteria</taxon>
        <taxon>Bacillati</taxon>
        <taxon>Bacillota</taxon>
        <taxon>Clostridia</taxon>
        <taxon>Eubacteriales</taxon>
        <taxon>Clostridiaceae</taxon>
        <taxon>Clostridium</taxon>
    </lineage>
</organism>
<gene>
    <name evidence="2" type="ORF">CS538_15045</name>
</gene>
<sequence length="358" mass="41546">MKSLFKDPLFYKEWKSSKWICLLMTLILFWDKPRTASEQLSLQKYQMLIDKNFVFDKMWFNQSLLGWSSVKNTLVLGVIVLLCILLFKGEKQDSTCDLLHSMPFTRKDIMVSKIKVGILTIIIPFLINFMILTFFYFNNKSHIASSYLDIPKFYSINLLFSLFFFMFLVFMQSIVGQYFAAAIVAPITLFVPFMLVSYIVDLIRLGQGLGYENPRLMALNGFVRNLNIYDIVNSKGLDRLEKMQNGEEIRNTYKFIYENFDIKIMILIILIVVFAILSVIIYNRVKLERINKLIIFKPVETVFKLGVGICVGMIFSQIFGYPKGQEPVANMPLIYITLLIGTVIGYFIAKLVVKFCSR</sequence>
<keyword evidence="3" id="KW-1185">Reference proteome</keyword>
<comment type="caution">
    <text evidence="2">The sequence shown here is derived from an EMBL/GenBank/DDBJ whole genome shotgun (WGS) entry which is preliminary data.</text>
</comment>
<accession>A0A2G7HD05</accession>
<feature type="transmembrane region" description="Helical" evidence="1">
    <location>
        <begin position="333"/>
        <end position="353"/>
    </location>
</feature>
<feature type="transmembrane region" description="Helical" evidence="1">
    <location>
        <begin position="153"/>
        <end position="171"/>
    </location>
</feature>